<gene>
    <name evidence="13" type="ORF">N2599_31790</name>
</gene>
<keyword evidence="2" id="KW-0813">Transport</keyword>
<dbReference type="InterPro" id="IPR017871">
    <property type="entry name" value="ABC_transporter-like_CS"/>
</dbReference>
<dbReference type="InterPro" id="IPR003593">
    <property type="entry name" value="AAA+_ATPase"/>
</dbReference>
<dbReference type="CDD" id="cd03259">
    <property type="entry name" value="ABC_Carb_Solutes_like"/>
    <property type="match status" value="1"/>
</dbReference>
<dbReference type="Gene3D" id="3.40.50.300">
    <property type="entry name" value="P-loop containing nucleotide triphosphate hydrolases"/>
    <property type="match status" value="1"/>
</dbReference>
<dbReference type="InterPro" id="IPR027417">
    <property type="entry name" value="P-loop_NTPase"/>
</dbReference>
<dbReference type="EMBL" id="CP104144">
    <property type="protein sequence ID" value="UWU17337.1"/>
    <property type="molecule type" value="Genomic_DNA"/>
</dbReference>
<accession>A0ABY5XTQ2</accession>
<keyword evidence="4" id="KW-0410">Iron transport</keyword>
<dbReference type="SMART" id="SM00382">
    <property type="entry name" value="AAA"/>
    <property type="match status" value="1"/>
</dbReference>
<feature type="domain" description="ABC transporter" evidence="12">
    <location>
        <begin position="12"/>
        <end position="244"/>
    </location>
</feature>
<dbReference type="SUPFAM" id="SSF52540">
    <property type="entry name" value="P-loop containing nucleoside triphosphate hydrolases"/>
    <property type="match status" value="1"/>
</dbReference>
<evidence type="ECO:0000256" key="10">
    <source>
        <dbReference type="ARBA" id="ARBA00023065"/>
    </source>
</evidence>
<keyword evidence="3" id="KW-1003">Cell membrane</keyword>
<name>A0ABY5XTQ2_RHISU</name>
<proteinExistence type="inferred from homology"/>
<evidence type="ECO:0000256" key="3">
    <source>
        <dbReference type="ARBA" id="ARBA00022475"/>
    </source>
</evidence>
<dbReference type="PROSITE" id="PS50893">
    <property type="entry name" value="ABC_TRANSPORTER_2"/>
    <property type="match status" value="1"/>
</dbReference>
<dbReference type="Pfam" id="PF08402">
    <property type="entry name" value="TOBE_2"/>
    <property type="match status" value="1"/>
</dbReference>
<keyword evidence="13" id="KW-0614">Plasmid</keyword>
<dbReference type="Proteomes" id="UP001060123">
    <property type="component" value="Plasmid pWSM1592_1"/>
</dbReference>
<keyword evidence="9" id="KW-0408">Iron</keyword>
<dbReference type="SUPFAM" id="SSF50331">
    <property type="entry name" value="MOP-like"/>
    <property type="match status" value="1"/>
</dbReference>
<protein>
    <submittedName>
        <fullName evidence="13">ABC transporter ATP-binding protein</fullName>
    </submittedName>
</protein>
<evidence type="ECO:0000256" key="4">
    <source>
        <dbReference type="ARBA" id="ARBA00022496"/>
    </source>
</evidence>
<dbReference type="InterPro" id="IPR015853">
    <property type="entry name" value="ABC_transpr_FbpC"/>
</dbReference>
<reference evidence="13" key="1">
    <citation type="submission" date="2022-09" db="EMBL/GenBank/DDBJ databases">
        <title>Australian commercial rhizobial inoculants.</title>
        <authorList>
            <person name="Kohlmeier M.G."/>
            <person name="O'Hara G.W."/>
            <person name="Colombi E."/>
            <person name="Ramsay J.P."/>
            <person name="Terpolilli J."/>
        </authorList>
    </citation>
    <scope>NUCLEOTIDE SEQUENCE</scope>
    <source>
        <strain evidence="13">WSM1592</strain>
        <plasmid evidence="13">pWSM1592_1</plasmid>
    </source>
</reference>
<evidence type="ECO:0000256" key="6">
    <source>
        <dbReference type="ARBA" id="ARBA00022741"/>
    </source>
</evidence>
<dbReference type="PANTHER" id="PTHR42781:SF5">
    <property type="entry name" value="PUTRESCINE TRANSPORT ATP-BINDING PROTEIN POTG"/>
    <property type="match status" value="1"/>
</dbReference>
<keyword evidence="11" id="KW-0472">Membrane</keyword>
<evidence type="ECO:0000256" key="11">
    <source>
        <dbReference type="ARBA" id="ARBA00023136"/>
    </source>
</evidence>
<keyword evidence="5" id="KW-0997">Cell inner membrane</keyword>
<evidence type="ECO:0000256" key="8">
    <source>
        <dbReference type="ARBA" id="ARBA00022967"/>
    </source>
</evidence>
<organism evidence="13 14">
    <name type="scientific">Rhizobium sullae</name>
    <name type="common">Rhizobium hedysari</name>
    <dbReference type="NCBI Taxonomy" id="50338"/>
    <lineage>
        <taxon>Bacteria</taxon>
        <taxon>Pseudomonadati</taxon>
        <taxon>Pseudomonadota</taxon>
        <taxon>Alphaproteobacteria</taxon>
        <taxon>Hyphomicrobiales</taxon>
        <taxon>Rhizobiaceae</taxon>
        <taxon>Rhizobium/Agrobacterium group</taxon>
        <taxon>Rhizobium</taxon>
    </lineage>
</organism>
<dbReference type="InterPro" id="IPR050093">
    <property type="entry name" value="ABC_SmlMolc_Importer"/>
</dbReference>
<comment type="similarity">
    <text evidence="1">Belongs to the ABC transporter superfamily.</text>
</comment>
<evidence type="ECO:0000256" key="5">
    <source>
        <dbReference type="ARBA" id="ARBA00022519"/>
    </source>
</evidence>
<evidence type="ECO:0000256" key="1">
    <source>
        <dbReference type="ARBA" id="ARBA00005417"/>
    </source>
</evidence>
<keyword evidence="10" id="KW-0406">Ion transport</keyword>
<evidence type="ECO:0000313" key="13">
    <source>
        <dbReference type="EMBL" id="UWU17337.1"/>
    </source>
</evidence>
<dbReference type="InterPro" id="IPR003439">
    <property type="entry name" value="ABC_transporter-like_ATP-bd"/>
</dbReference>
<keyword evidence="8" id="KW-1278">Translocase</keyword>
<evidence type="ECO:0000256" key="2">
    <source>
        <dbReference type="ARBA" id="ARBA00022448"/>
    </source>
</evidence>
<keyword evidence="6" id="KW-0547">Nucleotide-binding</keyword>
<dbReference type="GO" id="GO:0005524">
    <property type="term" value="F:ATP binding"/>
    <property type="evidence" value="ECO:0007669"/>
    <property type="project" value="UniProtKB-KW"/>
</dbReference>
<dbReference type="PANTHER" id="PTHR42781">
    <property type="entry name" value="SPERMIDINE/PUTRESCINE IMPORT ATP-BINDING PROTEIN POTA"/>
    <property type="match status" value="1"/>
</dbReference>
<evidence type="ECO:0000256" key="9">
    <source>
        <dbReference type="ARBA" id="ARBA00023004"/>
    </source>
</evidence>
<dbReference type="RefSeq" id="WP_084606421.1">
    <property type="nucleotide sequence ID" value="NZ_CP104144.1"/>
</dbReference>
<dbReference type="Pfam" id="PF00005">
    <property type="entry name" value="ABC_tran"/>
    <property type="match status" value="1"/>
</dbReference>
<dbReference type="InterPro" id="IPR008995">
    <property type="entry name" value="Mo/tungstate-bd_C_term_dom"/>
</dbReference>
<dbReference type="PROSITE" id="PS00211">
    <property type="entry name" value="ABC_TRANSPORTER_1"/>
    <property type="match status" value="1"/>
</dbReference>
<sequence length="363" mass="39098">MHGSIQGVSGMLVLAHVSRRFGETQALNDVSFALAPGEIVCLVGQSGCGKSSLLRIIAGVDKADSGEILLNGAVIAGANGFVEPEDRKIGFMFQDYALFPHLTVEENVTFGLKKLQRHEARARAVEVIHRIGISALSGRYPHTLSGGEQQRVALARALAPKPLILLMDEPFSNLDRGLRERVREETIATLRALGTTAILVTHDPEEALSVGDRVVLMKEGVIVQIGTGYDIYDYPRSLYAAEFLGPCNRINGTYRQGRIETALGTFPARLDLPEGAKAFACIRPQALFLSPGGEGVAGLVVGCSFLGEIEQLSLRVEGVPDLLRLRTTGRADVRPGEWISLSVDPKGVLVFAAERAETAAFEK</sequence>
<evidence type="ECO:0000259" key="12">
    <source>
        <dbReference type="PROSITE" id="PS50893"/>
    </source>
</evidence>
<keyword evidence="7 13" id="KW-0067">ATP-binding</keyword>
<evidence type="ECO:0000313" key="14">
    <source>
        <dbReference type="Proteomes" id="UP001060123"/>
    </source>
</evidence>
<geneLocation type="plasmid" evidence="13 14">
    <name>pWSM1592_1</name>
</geneLocation>
<keyword evidence="14" id="KW-1185">Reference proteome</keyword>
<dbReference type="InterPro" id="IPR013611">
    <property type="entry name" value="Transp-assoc_OB_typ2"/>
</dbReference>
<evidence type="ECO:0000256" key="7">
    <source>
        <dbReference type="ARBA" id="ARBA00022840"/>
    </source>
</evidence>